<evidence type="ECO:0000256" key="2">
    <source>
        <dbReference type="ARBA" id="ARBA00022676"/>
    </source>
</evidence>
<dbReference type="Proteomes" id="UP000615234">
    <property type="component" value="Unassembled WGS sequence"/>
</dbReference>
<dbReference type="GO" id="GO:0005886">
    <property type="term" value="C:plasma membrane"/>
    <property type="evidence" value="ECO:0007669"/>
    <property type="project" value="TreeGrafter"/>
</dbReference>
<comment type="function">
    <text evidence="16">Peptidoglycan polymerase that is essential for cell division.</text>
</comment>
<dbReference type="PANTHER" id="PTHR30474:SF2">
    <property type="entry name" value="PEPTIDOGLYCAN GLYCOSYLTRANSFERASE FTSW-RELATED"/>
    <property type="match status" value="1"/>
</dbReference>
<evidence type="ECO:0000256" key="14">
    <source>
        <dbReference type="ARBA" id="ARBA00044770"/>
    </source>
</evidence>
<feature type="transmembrane region" description="Helical" evidence="17">
    <location>
        <begin position="35"/>
        <end position="56"/>
    </location>
</feature>
<feature type="transmembrane region" description="Helical" evidence="17">
    <location>
        <begin position="340"/>
        <end position="368"/>
    </location>
</feature>
<protein>
    <recommendedName>
        <fullName evidence="12">Probable peptidoglycan glycosyltransferase FtsW</fullName>
        <ecNumber evidence="14">2.4.99.28</ecNumber>
    </recommendedName>
    <alternativeName>
        <fullName evidence="13">Cell division protein FtsW</fullName>
    </alternativeName>
    <alternativeName>
        <fullName evidence="10">Cell wall polymerase</fullName>
    </alternativeName>
    <alternativeName>
        <fullName evidence="9">Peptidoglycan polymerase</fullName>
    </alternativeName>
</protein>
<accession>A0A8I0DTU2</accession>
<feature type="transmembrane region" description="Helical" evidence="17">
    <location>
        <begin position="214"/>
        <end position="231"/>
    </location>
</feature>
<keyword evidence="8 17" id="KW-0472">Membrane</keyword>
<evidence type="ECO:0000256" key="7">
    <source>
        <dbReference type="ARBA" id="ARBA00022989"/>
    </source>
</evidence>
<keyword evidence="7 17" id="KW-1133">Transmembrane helix</keyword>
<evidence type="ECO:0000256" key="17">
    <source>
        <dbReference type="SAM" id="Phobius"/>
    </source>
</evidence>
<dbReference type="Pfam" id="PF01098">
    <property type="entry name" value="FTSW_RODA_SPOVE"/>
    <property type="match status" value="1"/>
</dbReference>
<keyword evidence="2" id="KW-0328">Glycosyltransferase</keyword>
<feature type="transmembrane region" description="Helical" evidence="17">
    <location>
        <begin position="133"/>
        <end position="155"/>
    </location>
</feature>
<feature type="transmembrane region" description="Helical" evidence="17">
    <location>
        <begin position="167"/>
        <end position="183"/>
    </location>
</feature>
<reference evidence="18 19" key="1">
    <citation type="submission" date="2020-08" db="EMBL/GenBank/DDBJ databases">
        <title>Genome public.</title>
        <authorList>
            <person name="Liu C."/>
            <person name="Sun Q."/>
        </authorList>
    </citation>
    <scope>NUCLEOTIDE SEQUENCE [LARGE SCALE GENOMIC DNA]</scope>
    <source>
        <strain evidence="18 19">NSJ-10</strain>
    </source>
</reference>
<dbReference type="GO" id="GO:0015648">
    <property type="term" value="F:lipid-linked peptidoglycan transporter activity"/>
    <property type="evidence" value="ECO:0007669"/>
    <property type="project" value="TreeGrafter"/>
</dbReference>
<evidence type="ECO:0000256" key="9">
    <source>
        <dbReference type="ARBA" id="ARBA00032370"/>
    </source>
</evidence>
<keyword evidence="6" id="KW-0573">Peptidoglycan synthesis</keyword>
<gene>
    <name evidence="18" type="ORF">H8S09_00835</name>
</gene>
<comment type="catalytic activity">
    <reaction evidence="15">
        <text>[GlcNAc-(1-&gt;4)-Mur2Ac(oyl-L-Ala-gamma-D-Glu-L-Lys-D-Ala-D-Ala)](n)-di-trans,octa-cis-undecaprenyl diphosphate + beta-D-GlcNAc-(1-&gt;4)-Mur2Ac(oyl-L-Ala-gamma-D-Glu-L-Lys-D-Ala-D-Ala)-di-trans,octa-cis-undecaprenyl diphosphate = [GlcNAc-(1-&gt;4)-Mur2Ac(oyl-L-Ala-gamma-D-Glu-L-Lys-D-Ala-D-Ala)](n+1)-di-trans,octa-cis-undecaprenyl diphosphate + di-trans,octa-cis-undecaprenyl diphosphate + H(+)</text>
        <dbReference type="Rhea" id="RHEA:23708"/>
        <dbReference type="Rhea" id="RHEA-COMP:9602"/>
        <dbReference type="Rhea" id="RHEA-COMP:9603"/>
        <dbReference type="ChEBI" id="CHEBI:15378"/>
        <dbReference type="ChEBI" id="CHEBI:58405"/>
        <dbReference type="ChEBI" id="CHEBI:60033"/>
        <dbReference type="ChEBI" id="CHEBI:78435"/>
        <dbReference type="EC" id="2.4.99.28"/>
    </reaction>
</comment>
<evidence type="ECO:0000256" key="15">
    <source>
        <dbReference type="ARBA" id="ARBA00049902"/>
    </source>
</evidence>
<feature type="transmembrane region" description="Helical" evidence="17">
    <location>
        <begin position="76"/>
        <end position="94"/>
    </location>
</feature>
<evidence type="ECO:0000256" key="6">
    <source>
        <dbReference type="ARBA" id="ARBA00022984"/>
    </source>
</evidence>
<evidence type="ECO:0000256" key="1">
    <source>
        <dbReference type="ARBA" id="ARBA00004141"/>
    </source>
</evidence>
<dbReference type="PANTHER" id="PTHR30474">
    <property type="entry name" value="CELL CYCLE PROTEIN"/>
    <property type="match status" value="1"/>
</dbReference>
<evidence type="ECO:0000256" key="5">
    <source>
        <dbReference type="ARBA" id="ARBA00022960"/>
    </source>
</evidence>
<dbReference type="EMBL" id="JACOOX010000001">
    <property type="protein sequence ID" value="MBC5661451.1"/>
    <property type="molecule type" value="Genomic_DNA"/>
</dbReference>
<dbReference type="GO" id="GO:0009252">
    <property type="term" value="P:peptidoglycan biosynthetic process"/>
    <property type="evidence" value="ECO:0007669"/>
    <property type="project" value="UniProtKB-KW"/>
</dbReference>
<dbReference type="GO" id="GO:0051301">
    <property type="term" value="P:cell division"/>
    <property type="evidence" value="ECO:0007669"/>
    <property type="project" value="InterPro"/>
</dbReference>
<evidence type="ECO:0000256" key="11">
    <source>
        <dbReference type="ARBA" id="ARBA00038053"/>
    </source>
</evidence>
<dbReference type="AlphaFoldDB" id="A0A8I0DTU2"/>
<dbReference type="GO" id="GO:0008360">
    <property type="term" value="P:regulation of cell shape"/>
    <property type="evidence" value="ECO:0007669"/>
    <property type="project" value="UniProtKB-KW"/>
</dbReference>
<comment type="subcellular location">
    <subcellularLocation>
        <location evidence="1">Membrane</location>
        <topology evidence="1">Multi-pass membrane protein</topology>
    </subcellularLocation>
</comment>
<proteinExistence type="inferred from homology"/>
<evidence type="ECO:0000256" key="3">
    <source>
        <dbReference type="ARBA" id="ARBA00022679"/>
    </source>
</evidence>
<keyword evidence="3" id="KW-0808">Transferase</keyword>
<comment type="caution">
    <text evidence="18">The sequence shown here is derived from an EMBL/GenBank/DDBJ whole genome shotgun (WGS) entry which is preliminary data.</text>
</comment>
<feature type="transmembrane region" description="Helical" evidence="17">
    <location>
        <begin position="189"/>
        <end position="207"/>
    </location>
</feature>
<dbReference type="InterPro" id="IPR001182">
    <property type="entry name" value="FtsW/RodA"/>
</dbReference>
<dbReference type="RefSeq" id="WP_117807976.1">
    <property type="nucleotide sequence ID" value="NZ_JACOOX010000001.1"/>
</dbReference>
<keyword evidence="19" id="KW-1185">Reference proteome</keyword>
<feature type="transmembrane region" description="Helical" evidence="17">
    <location>
        <begin position="101"/>
        <end position="121"/>
    </location>
</feature>
<name>A0A8I0DTU2_9FIRM</name>
<evidence type="ECO:0000313" key="19">
    <source>
        <dbReference type="Proteomes" id="UP000615234"/>
    </source>
</evidence>
<evidence type="ECO:0000256" key="10">
    <source>
        <dbReference type="ARBA" id="ARBA00033270"/>
    </source>
</evidence>
<organism evidence="18 19">
    <name type="scientific">Coprococcus hominis</name>
    <name type="common">ex Liu et al. 2022</name>
    <dbReference type="NCBI Taxonomy" id="2763039"/>
    <lineage>
        <taxon>Bacteria</taxon>
        <taxon>Bacillati</taxon>
        <taxon>Bacillota</taxon>
        <taxon>Clostridia</taxon>
        <taxon>Lachnospirales</taxon>
        <taxon>Lachnospiraceae</taxon>
        <taxon>Coprococcus</taxon>
    </lineage>
</organism>
<comment type="similarity">
    <text evidence="11">Belongs to the SEDS family. FtsW subfamily.</text>
</comment>
<feature type="transmembrane region" description="Helical" evidence="17">
    <location>
        <begin position="302"/>
        <end position="328"/>
    </location>
</feature>
<feature type="transmembrane region" description="Helical" evidence="17">
    <location>
        <begin position="374"/>
        <end position="398"/>
    </location>
</feature>
<evidence type="ECO:0000313" key="18">
    <source>
        <dbReference type="EMBL" id="MBC5661451.1"/>
    </source>
</evidence>
<evidence type="ECO:0000256" key="12">
    <source>
        <dbReference type="ARBA" id="ARBA00041185"/>
    </source>
</evidence>
<dbReference type="GO" id="GO:0032153">
    <property type="term" value="C:cell division site"/>
    <property type="evidence" value="ECO:0007669"/>
    <property type="project" value="TreeGrafter"/>
</dbReference>
<evidence type="ECO:0000256" key="13">
    <source>
        <dbReference type="ARBA" id="ARBA00041418"/>
    </source>
</evidence>
<evidence type="ECO:0000256" key="4">
    <source>
        <dbReference type="ARBA" id="ARBA00022692"/>
    </source>
</evidence>
<evidence type="ECO:0000256" key="8">
    <source>
        <dbReference type="ARBA" id="ARBA00023136"/>
    </source>
</evidence>
<dbReference type="GO" id="GO:0008955">
    <property type="term" value="F:peptidoglycan glycosyltransferase activity"/>
    <property type="evidence" value="ECO:0007669"/>
    <property type="project" value="UniProtKB-EC"/>
</dbReference>
<keyword evidence="5" id="KW-0133">Cell shape</keyword>
<evidence type="ECO:0000256" key="16">
    <source>
        <dbReference type="ARBA" id="ARBA00049966"/>
    </source>
</evidence>
<dbReference type="EC" id="2.4.99.28" evidence="14"/>
<keyword evidence="4 17" id="KW-0812">Transmembrane</keyword>
<sequence>MVSNGQDMSVRGKVEQNGQTEKKGYTYTPGVEIKIIVAVVFLMAFGLIMIFSASSYTSSISRVTNYDSAYYFKKQLKVMALGVIIAAFLNWVPYKLIKKCGILAYVISLVLIVMLKTPLGINSGGATRWLNLGFMQLQVADATKVCMIVFMGWYVNRFWKEFDKFRYTLILWLLVALQAGLILKISSNLSSCLILMLMVFILTFIVGKHPKMHLIIAAVGIVMIVIFIMWLKANMPLDSEMDKYPYQIRRFFGWLDPERYAGTLGYQPLQSLYAIGSGGLLGKGLGNGTQKLSNIPEAQNDMIFAIICEELGLIGVIIMFLMFGYLLYQMVIVVKESRNIYASVVVIGVILHIIFQIIVNVCVAVNFFPNTGVSLPFISAGGSAIICTLMEIGLVIGIRRQQVNRKYSRIS</sequence>